<dbReference type="InterPro" id="IPR036388">
    <property type="entry name" value="WH-like_DNA-bd_sf"/>
</dbReference>
<sequence length="203" mass="23523">MARSYNQKAKVLYLERMLNESSKENPVTMQEILNRLEEQGIKAERKSIYDDMETLREFGMKIQYRRGKEGGYYQEENESGASQVQIEQKTELQTTEPQAEAKNEKMQISVNIPKQDENSKEIKLLCRNSVRNEVRRVLGDGFPCKLKGDDSFVVNLQTEPDKAFFGWLVSMGRSVHILKPKKVAAAYRDYLKSIARDYKGIEK</sequence>
<evidence type="ECO:0000259" key="1">
    <source>
        <dbReference type="Pfam" id="PF16902"/>
    </source>
</evidence>
<dbReference type="InterPro" id="IPR036390">
    <property type="entry name" value="WH_DNA-bd_sf"/>
</dbReference>
<dbReference type="AlphaFoldDB" id="A0A844GR06"/>
<comment type="caution">
    <text evidence="3">The sequence shown here is derived from an EMBL/GenBank/DDBJ whole genome shotgun (WGS) entry which is preliminary data.</text>
</comment>
<dbReference type="EMBL" id="WMBC01000013">
    <property type="protein sequence ID" value="MTD62374.1"/>
    <property type="molecule type" value="Genomic_DNA"/>
</dbReference>
<dbReference type="RefSeq" id="WP_118509301.1">
    <property type="nucleotide sequence ID" value="NZ_WMBC01000013.1"/>
</dbReference>
<accession>A0A844GR06</accession>
<evidence type="ECO:0000259" key="2">
    <source>
        <dbReference type="Pfam" id="PF25583"/>
    </source>
</evidence>
<proteinExistence type="predicted"/>
<dbReference type="Proteomes" id="UP000437824">
    <property type="component" value="Unassembled WGS sequence"/>
</dbReference>
<organism evidence="3 4">
    <name type="scientific">Blautia luti DSM 14534 = JCM 17040</name>
    <dbReference type="NCBI Taxonomy" id="649762"/>
    <lineage>
        <taxon>Bacteria</taxon>
        <taxon>Bacillati</taxon>
        <taxon>Bacillota</taxon>
        <taxon>Clostridia</taxon>
        <taxon>Lachnospirales</taxon>
        <taxon>Lachnospiraceae</taxon>
        <taxon>Blautia</taxon>
    </lineage>
</organism>
<dbReference type="InterPro" id="IPR031655">
    <property type="entry name" value="FokI_D3"/>
</dbReference>
<dbReference type="Gene3D" id="1.10.10.10">
    <property type="entry name" value="Winged helix-like DNA-binding domain superfamily/Winged helix DNA-binding domain"/>
    <property type="match status" value="1"/>
</dbReference>
<dbReference type="Pfam" id="PF25583">
    <property type="entry name" value="WCX"/>
    <property type="match status" value="1"/>
</dbReference>
<dbReference type="Pfam" id="PF16902">
    <property type="entry name" value="FokI_D3"/>
    <property type="match status" value="1"/>
</dbReference>
<feature type="domain" description="FokI D3" evidence="1">
    <location>
        <begin position="20"/>
        <end position="65"/>
    </location>
</feature>
<gene>
    <name evidence="3" type="ORF">GKZ57_14280</name>
</gene>
<protein>
    <submittedName>
        <fullName evidence="3">WYL domain-containing protein</fullName>
    </submittedName>
</protein>
<reference evidence="3 4" key="1">
    <citation type="submission" date="2019-11" db="EMBL/GenBank/DDBJ databases">
        <title>Draft genome sequence of Blautia luti DSM 14534T, isolated from human stool.</title>
        <authorList>
            <person name="Ortiz R."/>
            <person name="Melis-Arcos F."/>
            <person name="Covarrubias P."/>
            <person name="Cardenas J.P."/>
            <person name="Perez-Donoso J."/>
            <person name="Almonacid D."/>
        </authorList>
    </citation>
    <scope>NUCLEOTIDE SEQUENCE [LARGE SCALE GENOMIC DNA]</scope>
    <source>
        <strain evidence="3 4">DSM 14534</strain>
    </source>
</reference>
<evidence type="ECO:0000313" key="3">
    <source>
        <dbReference type="EMBL" id="MTD62374.1"/>
    </source>
</evidence>
<feature type="domain" description="WCX" evidence="2">
    <location>
        <begin position="125"/>
        <end position="194"/>
    </location>
</feature>
<dbReference type="SUPFAM" id="SSF46785">
    <property type="entry name" value="Winged helix' DNA-binding domain"/>
    <property type="match status" value="1"/>
</dbReference>
<dbReference type="InterPro" id="IPR057727">
    <property type="entry name" value="WCX_dom"/>
</dbReference>
<evidence type="ECO:0000313" key="4">
    <source>
        <dbReference type="Proteomes" id="UP000437824"/>
    </source>
</evidence>
<name>A0A844GR06_9FIRM</name>